<reference evidence="1" key="1">
    <citation type="submission" date="2023-10" db="EMBL/GenBank/DDBJ databases">
        <title>Genome assembly of Pristionchus species.</title>
        <authorList>
            <person name="Yoshida K."/>
            <person name="Sommer R.J."/>
        </authorList>
    </citation>
    <scope>NUCLEOTIDE SEQUENCE</scope>
    <source>
        <strain evidence="1">RS5133</strain>
    </source>
</reference>
<sequence>GANSLQIRGLCGGEASRHKVGSPFDAVQDQFAEFRIEKGVQHRVRDATEHSDEVCGDVDDVGVILAEEVEHRIARFVIVELDHNGDDVVGQCSGAEDDHHR</sequence>
<organism evidence="1 2">
    <name type="scientific">Pristionchus fissidentatus</name>
    <dbReference type="NCBI Taxonomy" id="1538716"/>
    <lineage>
        <taxon>Eukaryota</taxon>
        <taxon>Metazoa</taxon>
        <taxon>Ecdysozoa</taxon>
        <taxon>Nematoda</taxon>
        <taxon>Chromadorea</taxon>
        <taxon>Rhabditida</taxon>
        <taxon>Rhabditina</taxon>
        <taxon>Diplogasteromorpha</taxon>
        <taxon>Diplogasteroidea</taxon>
        <taxon>Neodiplogasteridae</taxon>
        <taxon>Pristionchus</taxon>
    </lineage>
</organism>
<protein>
    <submittedName>
        <fullName evidence="1">Uncharacterized protein</fullName>
    </submittedName>
</protein>
<feature type="non-terminal residue" evidence="1">
    <location>
        <position position="101"/>
    </location>
</feature>
<name>A0AAV5WEA7_9BILA</name>
<evidence type="ECO:0000313" key="2">
    <source>
        <dbReference type="Proteomes" id="UP001432322"/>
    </source>
</evidence>
<dbReference type="Proteomes" id="UP001432322">
    <property type="component" value="Unassembled WGS sequence"/>
</dbReference>
<feature type="non-terminal residue" evidence="1">
    <location>
        <position position="1"/>
    </location>
</feature>
<proteinExistence type="predicted"/>
<dbReference type="EMBL" id="BTSY01000005">
    <property type="protein sequence ID" value="GMT30217.1"/>
    <property type="molecule type" value="Genomic_DNA"/>
</dbReference>
<dbReference type="AlphaFoldDB" id="A0AAV5WEA7"/>
<comment type="caution">
    <text evidence="1">The sequence shown here is derived from an EMBL/GenBank/DDBJ whole genome shotgun (WGS) entry which is preliminary data.</text>
</comment>
<gene>
    <name evidence="1" type="ORF">PFISCL1PPCAC_21514</name>
</gene>
<accession>A0AAV5WEA7</accession>
<evidence type="ECO:0000313" key="1">
    <source>
        <dbReference type="EMBL" id="GMT30217.1"/>
    </source>
</evidence>
<keyword evidence="2" id="KW-1185">Reference proteome</keyword>